<dbReference type="CDD" id="cd02440">
    <property type="entry name" value="AdoMet_MTases"/>
    <property type="match status" value="1"/>
</dbReference>
<dbReference type="Proteomes" id="UP000054241">
    <property type="component" value="Unassembled WGS sequence"/>
</dbReference>
<accession>A0A101NBQ5</accession>
<protein>
    <recommendedName>
        <fullName evidence="3">Methyltransferase domain-containing protein</fullName>
    </recommendedName>
</protein>
<evidence type="ECO:0000313" key="5">
    <source>
        <dbReference type="Proteomes" id="UP000054241"/>
    </source>
</evidence>
<sequence length="255" mass="28495">MTPVFDYSPYSATYQERPEYVPSVIHSVLRTAGVRPGDLVCDIGAGSGHLTEPLLEYGLRVDAVEPTAAMRATGERRTARFGDVTWHNGTGETSGRPSGHYRLVTFGSSFDRTDRLAALKETARILEPDGFFACLWNHRDLEDPLQARIERLIHERVPGYAYGTRRTDQRPVIEESGLFESPVQLSGRKVFRLRADAWCDAWASHATLGEQAGQQFDEVLDGIRELVRGAGEEYIDVPYVTRAWIARANREGAGR</sequence>
<dbReference type="Pfam" id="PF13649">
    <property type="entry name" value="Methyltransf_25"/>
    <property type="match status" value="1"/>
</dbReference>
<evidence type="ECO:0000256" key="2">
    <source>
        <dbReference type="ARBA" id="ARBA00022679"/>
    </source>
</evidence>
<dbReference type="PANTHER" id="PTHR44942:SF4">
    <property type="entry name" value="METHYLTRANSFERASE TYPE 11 DOMAIN-CONTAINING PROTEIN"/>
    <property type="match status" value="1"/>
</dbReference>
<dbReference type="EMBL" id="LMWL01000088">
    <property type="protein sequence ID" value="KUM90154.1"/>
    <property type="molecule type" value="Genomic_DNA"/>
</dbReference>
<keyword evidence="1" id="KW-0489">Methyltransferase</keyword>
<evidence type="ECO:0000256" key="1">
    <source>
        <dbReference type="ARBA" id="ARBA00022603"/>
    </source>
</evidence>
<dbReference type="Gene3D" id="3.40.50.150">
    <property type="entry name" value="Vaccinia Virus protein VP39"/>
    <property type="match status" value="1"/>
</dbReference>
<reference evidence="4 5" key="1">
    <citation type="submission" date="2015-10" db="EMBL/GenBank/DDBJ databases">
        <title>Draft genome sequence of Streptomyces cellostaticus DSM 40189, type strain for the species Streptomyces cellostaticus.</title>
        <authorList>
            <person name="Ruckert C."/>
            <person name="Winkler A."/>
            <person name="Kalinowski J."/>
            <person name="Kampfer P."/>
            <person name="Glaeser S."/>
        </authorList>
    </citation>
    <scope>NUCLEOTIDE SEQUENCE [LARGE SCALE GENOMIC DNA]</scope>
    <source>
        <strain evidence="4 5">DSM 40189</strain>
    </source>
</reference>
<dbReference type="GO" id="GO:0032259">
    <property type="term" value="P:methylation"/>
    <property type="evidence" value="ECO:0007669"/>
    <property type="project" value="UniProtKB-KW"/>
</dbReference>
<dbReference type="InterPro" id="IPR051052">
    <property type="entry name" value="Diverse_substrate_MTase"/>
</dbReference>
<dbReference type="AlphaFoldDB" id="A0A101NBQ5"/>
<keyword evidence="5" id="KW-1185">Reference proteome</keyword>
<dbReference type="SUPFAM" id="SSF53335">
    <property type="entry name" value="S-adenosyl-L-methionine-dependent methyltransferases"/>
    <property type="match status" value="1"/>
</dbReference>
<dbReference type="InterPro" id="IPR029063">
    <property type="entry name" value="SAM-dependent_MTases_sf"/>
</dbReference>
<keyword evidence="2" id="KW-0808">Transferase</keyword>
<evidence type="ECO:0000313" key="4">
    <source>
        <dbReference type="EMBL" id="KUM90154.1"/>
    </source>
</evidence>
<feature type="domain" description="Methyltransferase" evidence="3">
    <location>
        <begin position="40"/>
        <end position="130"/>
    </location>
</feature>
<gene>
    <name evidence="4" type="ORF">AQI88_39070</name>
</gene>
<evidence type="ECO:0000259" key="3">
    <source>
        <dbReference type="Pfam" id="PF13649"/>
    </source>
</evidence>
<dbReference type="PANTHER" id="PTHR44942">
    <property type="entry name" value="METHYLTRANSF_11 DOMAIN-CONTAINING PROTEIN"/>
    <property type="match status" value="1"/>
</dbReference>
<dbReference type="InterPro" id="IPR041698">
    <property type="entry name" value="Methyltransf_25"/>
</dbReference>
<comment type="caution">
    <text evidence="4">The sequence shown here is derived from an EMBL/GenBank/DDBJ whole genome shotgun (WGS) entry which is preliminary data.</text>
</comment>
<dbReference type="RefSeq" id="WP_067009731.1">
    <property type="nucleotide sequence ID" value="NZ_BNDU01000008.1"/>
</dbReference>
<dbReference type="STRING" id="67285.AQI88_39070"/>
<dbReference type="GO" id="GO:0008168">
    <property type="term" value="F:methyltransferase activity"/>
    <property type="evidence" value="ECO:0007669"/>
    <property type="project" value="UniProtKB-KW"/>
</dbReference>
<dbReference type="OrthoDB" id="9797252at2"/>
<organism evidence="4 5">
    <name type="scientific">Streptomyces cellostaticus</name>
    <dbReference type="NCBI Taxonomy" id="67285"/>
    <lineage>
        <taxon>Bacteria</taxon>
        <taxon>Bacillati</taxon>
        <taxon>Actinomycetota</taxon>
        <taxon>Actinomycetes</taxon>
        <taxon>Kitasatosporales</taxon>
        <taxon>Streptomycetaceae</taxon>
        <taxon>Streptomyces</taxon>
    </lineage>
</organism>
<name>A0A101NBQ5_9ACTN</name>
<proteinExistence type="predicted"/>